<dbReference type="InterPro" id="IPR013740">
    <property type="entry name" value="Redoxin"/>
</dbReference>
<dbReference type="Gene3D" id="3.40.30.10">
    <property type="entry name" value="Glutaredoxin"/>
    <property type="match status" value="1"/>
</dbReference>
<keyword evidence="4" id="KW-1015">Disulfide bond</keyword>
<keyword evidence="3 7" id="KW-0560">Oxidoreductase</keyword>
<dbReference type="InterPro" id="IPR050455">
    <property type="entry name" value="Tpx_Peroxidase_subfamily"/>
</dbReference>
<dbReference type="EC" id="1.11.1.-" evidence="7"/>
<evidence type="ECO:0000256" key="2">
    <source>
        <dbReference type="ARBA" id="ARBA00022862"/>
    </source>
</evidence>
<dbReference type="InterPro" id="IPR002065">
    <property type="entry name" value="TPX"/>
</dbReference>
<keyword evidence="8" id="KW-1185">Reference proteome</keyword>
<dbReference type="Proteomes" id="UP001222800">
    <property type="component" value="Chromosome"/>
</dbReference>
<dbReference type="GO" id="GO:0004601">
    <property type="term" value="F:peroxidase activity"/>
    <property type="evidence" value="ECO:0007669"/>
    <property type="project" value="UniProtKB-KW"/>
</dbReference>
<dbReference type="EMBL" id="CP120733">
    <property type="protein sequence ID" value="WFD12090.1"/>
    <property type="molecule type" value="Genomic_DNA"/>
</dbReference>
<dbReference type="CDD" id="cd03014">
    <property type="entry name" value="PRX_Atyp2cys"/>
    <property type="match status" value="1"/>
</dbReference>
<dbReference type="InterPro" id="IPR036249">
    <property type="entry name" value="Thioredoxin-like_sf"/>
</dbReference>
<keyword evidence="5" id="KW-0676">Redox-active center</keyword>
<gene>
    <name evidence="7" type="primary">tpx</name>
    <name evidence="7" type="ORF">P4S50_08420</name>
</gene>
<name>A0ABY8EL51_9FIRM</name>
<reference evidence="7 8" key="1">
    <citation type="submission" date="2023-03" db="EMBL/GenBank/DDBJ databases">
        <title>Complete genome sequence of Tepidibacter sp. SWIR-1, isolated from a deep-sea hydrothermal vent.</title>
        <authorList>
            <person name="Li X."/>
        </authorList>
    </citation>
    <scope>NUCLEOTIDE SEQUENCE [LARGE SCALE GENOMIC DNA]</scope>
    <source>
        <strain evidence="7 8">SWIR-1</strain>
    </source>
</reference>
<dbReference type="InterPro" id="IPR018219">
    <property type="entry name" value="Tpx_CS"/>
</dbReference>
<keyword evidence="1 7" id="KW-0575">Peroxidase</keyword>
<sequence length="169" mass="18827">MNKRTGIITMGSNPMTLLGNEINIGDKGFDFTAFNNDLTPFKLSDIESKVKIISVVPSVDTGVCELQTIRFNEEASKLKDTAIITISVDLPFAQSRFCANKGIKQSITVSDYKDLSFGLNYGFVIEELRLLARGIIVLDENNIVKYVEYVPEVTNHPDYDKAIEIAKNI</sequence>
<evidence type="ECO:0000256" key="1">
    <source>
        <dbReference type="ARBA" id="ARBA00022559"/>
    </source>
</evidence>
<protein>
    <submittedName>
        <fullName evidence="7">Thiol peroxidase</fullName>
        <ecNumber evidence="7">1.11.1.-</ecNumber>
    </submittedName>
</protein>
<evidence type="ECO:0000313" key="7">
    <source>
        <dbReference type="EMBL" id="WFD12090.1"/>
    </source>
</evidence>
<dbReference type="PANTHER" id="PTHR43110:SF1">
    <property type="entry name" value="THIOL PEROXIDASE"/>
    <property type="match status" value="1"/>
</dbReference>
<evidence type="ECO:0000313" key="8">
    <source>
        <dbReference type="Proteomes" id="UP001222800"/>
    </source>
</evidence>
<dbReference type="SUPFAM" id="SSF52833">
    <property type="entry name" value="Thioredoxin-like"/>
    <property type="match status" value="1"/>
</dbReference>
<dbReference type="PROSITE" id="PS01265">
    <property type="entry name" value="TPX"/>
    <property type="match status" value="1"/>
</dbReference>
<evidence type="ECO:0000256" key="4">
    <source>
        <dbReference type="ARBA" id="ARBA00023157"/>
    </source>
</evidence>
<accession>A0ABY8EL51</accession>
<dbReference type="PROSITE" id="PS51352">
    <property type="entry name" value="THIOREDOXIN_2"/>
    <property type="match status" value="1"/>
</dbReference>
<evidence type="ECO:0000259" key="6">
    <source>
        <dbReference type="PROSITE" id="PS51352"/>
    </source>
</evidence>
<dbReference type="PANTHER" id="PTHR43110">
    <property type="entry name" value="THIOL PEROXIDASE"/>
    <property type="match status" value="1"/>
</dbReference>
<evidence type="ECO:0000256" key="3">
    <source>
        <dbReference type="ARBA" id="ARBA00023002"/>
    </source>
</evidence>
<organism evidence="7 8">
    <name type="scientific">Tepidibacter hydrothermalis</name>
    <dbReference type="NCBI Taxonomy" id="3036126"/>
    <lineage>
        <taxon>Bacteria</taxon>
        <taxon>Bacillati</taxon>
        <taxon>Bacillota</taxon>
        <taxon>Clostridia</taxon>
        <taxon>Peptostreptococcales</taxon>
        <taxon>Peptostreptococcaceae</taxon>
        <taxon>Tepidibacter</taxon>
    </lineage>
</organism>
<dbReference type="RefSeq" id="WP_277734370.1">
    <property type="nucleotide sequence ID" value="NZ_CP120733.1"/>
</dbReference>
<feature type="domain" description="Thioredoxin" evidence="6">
    <location>
        <begin position="22"/>
        <end position="169"/>
    </location>
</feature>
<dbReference type="InterPro" id="IPR013766">
    <property type="entry name" value="Thioredoxin_domain"/>
</dbReference>
<proteinExistence type="predicted"/>
<dbReference type="NCBIfam" id="NF001808">
    <property type="entry name" value="PRK00522.1"/>
    <property type="match status" value="1"/>
</dbReference>
<dbReference type="Pfam" id="PF08534">
    <property type="entry name" value="Redoxin"/>
    <property type="match status" value="1"/>
</dbReference>
<evidence type="ECO:0000256" key="5">
    <source>
        <dbReference type="ARBA" id="ARBA00023284"/>
    </source>
</evidence>
<keyword evidence="2" id="KW-0049">Antioxidant</keyword>